<dbReference type="RefSeq" id="WP_109628802.1">
    <property type="nucleotide sequence ID" value="NZ_QGHB01000001.1"/>
</dbReference>
<proteinExistence type="predicted"/>
<reference evidence="1 2" key="1">
    <citation type="submission" date="2018-05" db="EMBL/GenBank/DDBJ databases">
        <title>Genomic Encyclopedia of Type Strains, Phase IV (KMG-IV): sequencing the most valuable type-strain genomes for metagenomic binning, comparative biology and taxonomic classification.</title>
        <authorList>
            <person name="Goeker M."/>
        </authorList>
    </citation>
    <scope>NUCLEOTIDE SEQUENCE [LARGE SCALE GENOMIC DNA]</scope>
    <source>
        <strain evidence="1 2">DSM 45480</strain>
    </source>
</reference>
<comment type="caution">
    <text evidence="1">The sequence shown here is derived from an EMBL/GenBank/DDBJ whole genome shotgun (WGS) entry which is preliminary data.</text>
</comment>
<accession>A0A316ICI4</accession>
<dbReference type="Proteomes" id="UP000246005">
    <property type="component" value="Unassembled WGS sequence"/>
</dbReference>
<gene>
    <name evidence="1" type="ORF">C8D88_10182</name>
</gene>
<dbReference type="InterPro" id="IPR025629">
    <property type="entry name" value="DUF4287"/>
</dbReference>
<sequence>MSFQAYLDGAEKKTGKTPADLLAAATAHGFDATTKATEFLDWLKNDYDLGRGHGMPLYQIFKHGPEIAAKYDKSPTPAPVRLDGLANR</sequence>
<protein>
    <submittedName>
        <fullName evidence="1">Uncharacterized protein DUF4287</fullName>
    </submittedName>
</protein>
<dbReference type="EMBL" id="QGHB01000001">
    <property type="protein sequence ID" value="PWK90074.1"/>
    <property type="molecule type" value="Genomic_DNA"/>
</dbReference>
<dbReference type="AlphaFoldDB" id="A0A316ICI4"/>
<evidence type="ECO:0000313" key="2">
    <source>
        <dbReference type="Proteomes" id="UP000246005"/>
    </source>
</evidence>
<evidence type="ECO:0000313" key="1">
    <source>
        <dbReference type="EMBL" id="PWK90074.1"/>
    </source>
</evidence>
<name>A0A316ICI4_9PSEU</name>
<organism evidence="1 2">
    <name type="scientific">Lentzea atacamensis</name>
    <dbReference type="NCBI Taxonomy" id="531938"/>
    <lineage>
        <taxon>Bacteria</taxon>
        <taxon>Bacillati</taxon>
        <taxon>Actinomycetota</taxon>
        <taxon>Actinomycetes</taxon>
        <taxon>Pseudonocardiales</taxon>
        <taxon>Pseudonocardiaceae</taxon>
        <taxon>Lentzea</taxon>
    </lineage>
</organism>
<dbReference type="Pfam" id="PF14117">
    <property type="entry name" value="DUF4287"/>
    <property type="match status" value="1"/>
</dbReference>